<accession>A0A921G9V9</accession>
<dbReference type="GO" id="GO:0016757">
    <property type="term" value="F:glycosyltransferase activity"/>
    <property type="evidence" value="ECO:0007669"/>
    <property type="project" value="UniProtKB-KW"/>
</dbReference>
<dbReference type="PANTHER" id="PTHR45947">
    <property type="entry name" value="SULFOQUINOVOSYL TRANSFERASE SQD2"/>
    <property type="match status" value="1"/>
</dbReference>
<dbReference type="Proteomes" id="UP000749320">
    <property type="component" value="Unassembled WGS sequence"/>
</dbReference>
<dbReference type="SUPFAM" id="SSF53756">
    <property type="entry name" value="UDP-Glycosyltransferase/glycogen phosphorylase"/>
    <property type="match status" value="1"/>
</dbReference>
<evidence type="ECO:0000313" key="3">
    <source>
        <dbReference type="Proteomes" id="UP000749320"/>
    </source>
</evidence>
<dbReference type="EC" id="2.4.-.-" evidence="2"/>
<protein>
    <submittedName>
        <fullName evidence="2">Glycosyltransferase</fullName>
        <ecNumber evidence="2">2.4.-.-</ecNumber>
    </submittedName>
</protein>
<reference evidence="2" key="1">
    <citation type="journal article" date="2021" name="PeerJ">
        <title>Extensive microbial diversity within the chicken gut microbiome revealed by metagenomics and culture.</title>
        <authorList>
            <person name="Gilroy R."/>
            <person name="Ravi A."/>
            <person name="Getino M."/>
            <person name="Pursley I."/>
            <person name="Horton D.L."/>
            <person name="Alikhan N.F."/>
            <person name="Baker D."/>
            <person name="Gharbi K."/>
            <person name="Hall N."/>
            <person name="Watson M."/>
            <person name="Adriaenssens E.M."/>
            <person name="Foster-Nyarko E."/>
            <person name="Jarju S."/>
            <person name="Secka A."/>
            <person name="Antonio M."/>
            <person name="Oren A."/>
            <person name="Chaudhuri R.R."/>
            <person name="La Ragione R."/>
            <person name="Hildebrand F."/>
            <person name="Pallen M.J."/>
        </authorList>
    </citation>
    <scope>NUCLEOTIDE SEQUENCE</scope>
    <source>
        <strain evidence="2">CHK193-16274</strain>
    </source>
</reference>
<keyword evidence="2" id="KW-0808">Transferase</keyword>
<dbReference type="Pfam" id="PF00534">
    <property type="entry name" value="Glycos_transf_1"/>
    <property type="match status" value="1"/>
</dbReference>
<gene>
    <name evidence="2" type="ORF">K8V91_05290</name>
</gene>
<dbReference type="EMBL" id="DYWV01000182">
    <property type="protein sequence ID" value="HJF40321.1"/>
    <property type="molecule type" value="Genomic_DNA"/>
</dbReference>
<organism evidence="2 3">
    <name type="scientific">Thomasclavelia spiroformis</name>
    <dbReference type="NCBI Taxonomy" id="29348"/>
    <lineage>
        <taxon>Bacteria</taxon>
        <taxon>Bacillati</taxon>
        <taxon>Bacillota</taxon>
        <taxon>Erysipelotrichia</taxon>
        <taxon>Erysipelotrichales</taxon>
        <taxon>Coprobacillaceae</taxon>
        <taxon>Thomasclavelia</taxon>
    </lineage>
</organism>
<dbReference type="InterPro" id="IPR001296">
    <property type="entry name" value="Glyco_trans_1"/>
</dbReference>
<dbReference type="AlphaFoldDB" id="A0A921G9V9"/>
<dbReference type="Gene3D" id="3.40.50.2000">
    <property type="entry name" value="Glycogen Phosphorylase B"/>
    <property type="match status" value="2"/>
</dbReference>
<reference evidence="2" key="2">
    <citation type="submission" date="2021-09" db="EMBL/GenBank/DDBJ databases">
        <authorList>
            <person name="Gilroy R."/>
        </authorList>
    </citation>
    <scope>NUCLEOTIDE SEQUENCE</scope>
    <source>
        <strain evidence="2">CHK193-16274</strain>
    </source>
</reference>
<name>A0A921G9V9_9FIRM</name>
<comment type="caution">
    <text evidence="2">The sequence shown here is derived from an EMBL/GenBank/DDBJ whole genome shotgun (WGS) entry which is preliminary data.</text>
</comment>
<keyword evidence="2" id="KW-0328">Glycosyltransferase</keyword>
<dbReference type="InterPro" id="IPR050194">
    <property type="entry name" value="Glycosyltransferase_grp1"/>
</dbReference>
<dbReference type="PANTHER" id="PTHR45947:SF3">
    <property type="entry name" value="SULFOQUINOVOSYL TRANSFERASE SQD2"/>
    <property type="match status" value="1"/>
</dbReference>
<proteinExistence type="predicted"/>
<sequence>MKILYFLSGTGVGGIGKFVKDIVSHMPAEVNFTFVTLGNPNSDLSLFLKEHGKVLNYPRWGRKVLRGLKNELKVNHYDIVHAHLGCWSFICLYFAMRAGVKRRIAHSHSADNFKTLNKTGKLIFLISRIANPLVVTDYMACSDHACAETFGKKVLKMDRYYRVLNPVDERYFEKATHDVREELEIPKSSRVVCHVGYMGYHKNHLFILELAEELKDEDVYWLLVGDGHFRKQFEVAASEKHLDKVIFLGIRNDVPDILKASNLFILPSLLEGLGTVVLEAQACGLPCIISENVTEETDMGLGLVKKIPLYAKREWKNEILLNNIKIHTDIIKQKFVNEKVEINSCSKNLLKIYTIK</sequence>
<feature type="domain" description="Glycosyl transferase family 1" evidence="1">
    <location>
        <begin position="179"/>
        <end position="291"/>
    </location>
</feature>
<evidence type="ECO:0000313" key="2">
    <source>
        <dbReference type="EMBL" id="HJF40321.1"/>
    </source>
</evidence>
<evidence type="ECO:0000259" key="1">
    <source>
        <dbReference type="Pfam" id="PF00534"/>
    </source>
</evidence>